<dbReference type="Proteomes" id="UP001328107">
    <property type="component" value="Unassembled WGS sequence"/>
</dbReference>
<proteinExistence type="predicted"/>
<feature type="non-terminal residue" evidence="1">
    <location>
        <position position="1"/>
    </location>
</feature>
<keyword evidence="2" id="KW-1185">Reference proteome</keyword>
<comment type="caution">
    <text evidence="1">The sequence shown here is derived from an EMBL/GenBank/DDBJ whole genome shotgun (WGS) entry which is preliminary data.</text>
</comment>
<evidence type="ECO:0000313" key="1">
    <source>
        <dbReference type="EMBL" id="GMR30416.1"/>
    </source>
</evidence>
<dbReference type="AlphaFoldDB" id="A0AAN4Z0R6"/>
<gene>
    <name evidence="1" type="ORF">PMAYCL1PPCAC_00611</name>
</gene>
<evidence type="ECO:0000313" key="2">
    <source>
        <dbReference type="Proteomes" id="UP001328107"/>
    </source>
</evidence>
<dbReference type="EMBL" id="BTRK01000001">
    <property type="protein sequence ID" value="GMR30416.1"/>
    <property type="molecule type" value="Genomic_DNA"/>
</dbReference>
<sequence>RIKPFIVLLRINMEIHTHYIHWNHNFYLSKINNMHLYTHLCYFLAAFSGEINCYGFSSLAFFNSKRLGVFTLGAGRRSDGSLVVVEIRAARVSVLDILLLLRHRVLVVLGVVHLDVLGLLRRIFVVCHGCE</sequence>
<reference evidence="2" key="1">
    <citation type="submission" date="2022-10" db="EMBL/GenBank/DDBJ databases">
        <title>Genome assembly of Pristionchus species.</title>
        <authorList>
            <person name="Yoshida K."/>
            <person name="Sommer R.J."/>
        </authorList>
    </citation>
    <scope>NUCLEOTIDE SEQUENCE [LARGE SCALE GENOMIC DNA]</scope>
    <source>
        <strain evidence="2">RS5460</strain>
    </source>
</reference>
<accession>A0AAN4Z0R6</accession>
<protein>
    <submittedName>
        <fullName evidence="1">Uncharacterized protein</fullName>
    </submittedName>
</protein>
<organism evidence="1 2">
    <name type="scientific">Pristionchus mayeri</name>
    <dbReference type="NCBI Taxonomy" id="1317129"/>
    <lineage>
        <taxon>Eukaryota</taxon>
        <taxon>Metazoa</taxon>
        <taxon>Ecdysozoa</taxon>
        <taxon>Nematoda</taxon>
        <taxon>Chromadorea</taxon>
        <taxon>Rhabditida</taxon>
        <taxon>Rhabditina</taxon>
        <taxon>Diplogasteromorpha</taxon>
        <taxon>Diplogasteroidea</taxon>
        <taxon>Neodiplogasteridae</taxon>
        <taxon>Pristionchus</taxon>
    </lineage>
</organism>
<name>A0AAN4Z0R6_9BILA</name>